<dbReference type="RefSeq" id="WP_316966158.1">
    <property type="nucleotide sequence ID" value="NZ_JARFPK010000012.1"/>
</dbReference>
<reference evidence="1 2" key="1">
    <citation type="submission" date="2023-03" db="EMBL/GenBank/DDBJ databases">
        <title>WGS of Methanotrichaceae archaeon Mx.</title>
        <authorList>
            <person name="Sorokin D.Y."/>
            <person name="Merkel A.Y."/>
        </authorList>
    </citation>
    <scope>NUCLEOTIDE SEQUENCE [LARGE SCALE GENOMIC DNA]</scope>
    <source>
        <strain evidence="1 2">Mx</strain>
    </source>
</reference>
<evidence type="ECO:0008006" key="3">
    <source>
        <dbReference type="Google" id="ProtNLM"/>
    </source>
</evidence>
<protein>
    <recommendedName>
        <fullName evidence="3">DUF61 family protein</fullName>
    </recommendedName>
</protein>
<keyword evidence="2" id="KW-1185">Reference proteome</keyword>
<accession>A0ABT5X6T4</accession>
<sequence length="112" mass="13364">MSELKEIIITEEEYRRHLKERLRLTNPAVAEEVERVGFPFLFASGSELLRSYILHETEFISSLPDGLKVPDRGYAWYMFSQSVREIHVESSRIVVKYEPMDDYKLPFKRFYI</sequence>
<gene>
    <name evidence="1" type="ORF">P0O15_04370</name>
</gene>
<evidence type="ECO:0000313" key="2">
    <source>
        <dbReference type="Proteomes" id="UP001220010"/>
    </source>
</evidence>
<organism evidence="1 2">
    <name type="scientific">Candidatus Methanocrinis natronophilus</name>
    <dbReference type="NCBI Taxonomy" id="3033396"/>
    <lineage>
        <taxon>Archaea</taxon>
        <taxon>Methanobacteriati</taxon>
        <taxon>Methanobacteriota</taxon>
        <taxon>Stenosarchaea group</taxon>
        <taxon>Methanomicrobia</taxon>
        <taxon>Methanotrichales</taxon>
        <taxon>Methanotrichaceae</taxon>
        <taxon>Methanocrinis</taxon>
    </lineage>
</organism>
<proteinExistence type="predicted"/>
<comment type="caution">
    <text evidence="1">The sequence shown here is derived from an EMBL/GenBank/DDBJ whole genome shotgun (WGS) entry which is preliminary data.</text>
</comment>
<name>A0ABT5X6T4_9EURY</name>
<evidence type="ECO:0000313" key="1">
    <source>
        <dbReference type="EMBL" id="MDF0590408.1"/>
    </source>
</evidence>
<dbReference type="Proteomes" id="UP001220010">
    <property type="component" value="Unassembled WGS sequence"/>
</dbReference>
<dbReference type="EMBL" id="JARFPK010000012">
    <property type="protein sequence ID" value="MDF0590408.1"/>
    <property type="molecule type" value="Genomic_DNA"/>
</dbReference>